<dbReference type="Gene3D" id="3.90.550.10">
    <property type="entry name" value="Spore Coat Polysaccharide Biosynthesis Protein SpsA, Chain A"/>
    <property type="match status" value="1"/>
</dbReference>
<dbReference type="Gene3D" id="3.10.580.10">
    <property type="entry name" value="CBS-domain"/>
    <property type="match status" value="1"/>
</dbReference>
<feature type="domain" description="CBS" evidence="2">
    <location>
        <begin position="1"/>
        <end position="62"/>
    </location>
</feature>
<keyword evidence="3" id="KW-0548">Nucleotidyltransferase</keyword>
<dbReference type="Pfam" id="PF00483">
    <property type="entry name" value="NTP_transferase"/>
    <property type="match status" value="1"/>
</dbReference>
<proteinExistence type="predicted"/>
<dbReference type="InterPro" id="IPR029044">
    <property type="entry name" value="Nucleotide-diphossugar_trans"/>
</dbReference>
<protein>
    <submittedName>
        <fullName evidence="3">Mannose-1-phosphate guanylyltransferase</fullName>
    </submittedName>
</protein>
<dbReference type="AlphaFoldDB" id="A0A6F8PU32"/>
<dbReference type="Proteomes" id="UP000501726">
    <property type="component" value="Chromosome"/>
</dbReference>
<evidence type="ECO:0000256" key="1">
    <source>
        <dbReference type="PROSITE-ProRule" id="PRU00703"/>
    </source>
</evidence>
<keyword evidence="3" id="KW-0808">Transferase</keyword>
<dbReference type="GO" id="GO:0016779">
    <property type="term" value="F:nucleotidyltransferase activity"/>
    <property type="evidence" value="ECO:0007669"/>
    <property type="project" value="UniProtKB-KW"/>
</dbReference>
<evidence type="ECO:0000313" key="3">
    <source>
        <dbReference type="EMBL" id="BBP45524.1"/>
    </source>
</evidence>
<accession>A0A6F8PU32</accession>
<keyword evidence="1" id="KW-0129">CBS domain</keyword>
<dbReference type="KEGG" id="tse:THMIRHAS_08970"/>
<dbReference type="PANTHER" id="PTHR22572">
    <property type="entry name" value="SUGAR-1-PHOSPHATE GUANYL TRANSFERASE"/>
    <property type="match status" value="1"/>
</dbReference>
<dbReference type="InterPro" id="IPR005835">
    <property type="entry name" value="NTP_transferase_dom"/>
</dbReference>
<sequence>MPTIDWKKIAVTSHVSIREAMKVLDVTAMQIVVISAENDTLVGTLTDGDIRRALLAGCTLESAVEEAMNVQPAYGLNTESEIRWRTKMQSKGLRHLPIVDVNKKLVSLFYLKRDVIQGHKNPVVMMLGGLGMRMRPLTETVPKPMLKVGNKPILEIILEHIVEQGFVEFYFCINYLGEQIRTHFGDGERWGIKIHYVEEQNRLGTAGALALLPEFEHDFIVMNGDLLTKVDLVALLNFHREHANSITACVREYSQQVPYGVVEFSDTKVTQIVEKPVYRHFVSAGIYALSPSALGQVSFSGYYDMPSMMTDLLNQNYPVGGFPLTEYWMDIGQMPDFEQAQIDYSHHFAQTL</sequence>
<keyword evidence="4" id="KW-1185">Reference proteome</keyword>
<gene>
    <name evidence="3" type="ORF">THMIRHAS_08970</name>
</gene>
<reference evidence="4" key="1">
    <citation type="submission" date="2019-11" db="EMBL/GenBank/DDBJ databases">
        <title>Isolation and characterization of two novel species in the genus Thiomicrorhabdus.</title>
        <authorList>
            <person name="Mochizuki J."/>
            <person name="Kojima H."/>
            <person name="Fukui M."/>
        </authorList>
    </citation>
    <scope>NUCLEOTIDE SEQUENCE [LARGE SCALE GENOMIC DNA]</scope>
    <source>
        <strain evidence="4">aks77</strain>
    </source>
</reference>
<name>A0A6F8PU32_9GAMM</name>
<dbReference type="SUPFAM" id="SSF53448">
    <property type="entry name" value="Nucleotide-diphospho-sugar transferases"/>
    <property type="match status" value="1"/>
</dbReference>
<dbReference type="InterPro" id="IPR050486">
    <property type="entry name" value="Mannose-1P_guanyltransferase"/>
</dbReference>
<dbReference type="InterPro" id="IPR000644">
    <property type="entry name" value="CBS_dom"/>
</dbReference>
<evidence type="ECO:0000259" key="2">
    <source>
        <dbReference type="PROSITE" id="PS51371"/>
    </source>
</evidence>
<dbReference type="InterPro" id="IPR046342">
    <property type="entry name" value="CBS_dom_sf"/>
</dbReference>
<dbReference type="CDD" id="cd06426">
    <property type="entry name" value="NTP_transferase_like_2"/>
    <property type="match status" value="1"/>
</dbReference>
<dbReference type="Pfam" id="PF00571">
    <property type="entry name" value="CBS"/>
    <property type="match status" value="1"/>
</dbReference>
<organism evidence="3 4">
    <name type="scientific">Thiosulfatimonas sediminis</name>
    <dbReference type="NCBI Taxonomy" id="2675054"/>
    <lineage>
        <taxon>Bacteria</taxon>
        <taxon>Pseudomonadati</taxon>
        <taxon>Pseudomonadota</taxon>
        <taxon>Gammaproteobacteria</taxon>
        <taxon>Thiotrichales</taxon>
        <taxon>Piscirickettsiaceae</taxon>
        <taxon>Thiosulfatimonas</taxon>
    </lineage>
</organism>
<dbReference type="SUPFAM" id="SSF54631">
    <property type="entry name" value="CBS-domain pair"/>
    <property type="match status" value="1"/>
</dbReference>
<evidence type="ECO:0000313" key="4">
    <source>
        <dbReference type="Proteomes" id="UP000501726"/>
    </source>
</evidence>
<dbReference type="EMBL" id="AP021889">
    <property type="protein sequence ID" value="BBP45524.1"/>
    <property type="molecule type" value="Genomic_DNA"/>
</dbReference>
<dbReference type="PROSITE" id="PS51371">
    <property type="entry name" value="CBS"/>
    <property type="match status" value="1"/>
</dbReference>